<evidence type="ECO:0000256" key="1">
    <source>
        <dbReference type="ARBA" id="ARBA00010641"/>
    </source>
</evidence>
<reference evidence="8 9" key="1">
    <citation type="submission" date="2024-11" db="EMBL/GenBank/DDBJ databases">
        <authorList>
            <person name="Lucas J.A."/>
        </authorList>
    </citation>
    <scope>NUCLEOTIDE SEQUENCE [LARGE SCALE GENOMIC DNA]</scope>
    <source>
        <strain evidence="8 9">Z 5.4</strain>
    </source>
</reference>
<dbReference type="NCBIfam" id="TIGR02937">
    <property type="entry name" value="sigma70-ECF"/>
    <property type="match status" value="1"/>
</dbReference>
<dbReference type="InterPro" id="IPR014284">
    <property type="entry name" value="RNA_pol_sigma-70_dom"/>
</dbReference>
<dbReference type="InterPro" id="IPR013324">
    <property type="entry name" value="RNA_pol_sigma_r3/r4-like"/>
</dbReference>
<keyword evidence="4" id="KW-0238">DNA-binding</keyword>
<comment type="similarity">
    <text evidence="1">Belongs to the sigma-70 factor family. ECF subfamily.</text>
</comment>
<organism evidence="8 9">
    <name type="scientific">Bacillus salipaludis</name>
    <dbReference type="NCBI Taxonomy" id="2547811"/>
    <lineage>
        <taxon>Bacteria</taxon>
        <taxon>Bacillati</taxon>
        <taxon>Bacillota</taxon>
        <taxon>Bacilli</taxon>
        <taxon>Bacillales</taxon>
        <taxon>Bacillaceae</taxon>
        <taxon>Bacillus</taxon>
    </lineage>
</organism>
<feature type="domain" description="RNA polymerase sigma factor 70 region 4 type 2" evidence="7">
    <location>
        <begin position="110"/>
        <end position="154"/>
    </location>
</feature>
<evidence type="ECO:0000259" key="7">
    <source>
        <dbReference type="Pfam" id="PF08281"/>
    </source>
</evidence>
<comment type="caution">
    <text evidence="8">The sequence shown here is derived from an EMBL/GenBank/DDBJ whole genome shotgun (WGS) entry which is preliminary data.</text>
</comment>
<dbReference type="PANTHER" id="PTHR43133">
    <property type="entry name" value="RNA POLYMERASE ECF-TYPE SIGMA FACTO"/>
    <property type="match status" value="1"/>
</dbReference>
<dbReference type="Gene3D" id="1.10.1740.10">
    <property type="match status" value="1"/>
</dbReference>
<dbReference type="InterPro" id="IPR036388">
    <property type="entry name" value="WH-like_DNA-bd_sf"/>
</dbReference>
<dbReference type="EMBL" id="JBJHQH010000012">
    <property type="protein sequence ID" value="MFK9093106.1"/>
    <property type="molecule type" value="Genomic_DNA"/>
</dbReference>
<gene>
    <name evidence="8" type="ORF">ACJEBI_16675</name>
</gene>
<evidence type="ECO:0000313" key="9">
    <source>
        <dbReference type="Proteomes" id="UP001623041"/>
    </source>
</evidence>
<protein>
    <submittedName>
        <fullName evidence="8">Sigma-70 family RNA polymerase sigma factor</fullName>
    </submittedName>
</protein>
<sequence>MESFEQLATQYTPMIHKIIHSLNIYQQKEEFFQEGLIALWQASSRFNSQKGNFTNYAYTYIKGYLLMKLKNIYKDKQRSVHPDEAFWETIVDHQSASPLEEEIILSNCTTLTEKQKKWLCYTVLDGLSVKEVAEKEKVSISAVKNWRKEAREKLRDQR</sequence>
<dbReference type="InterPro" id="IPR013325">
    <property type="entry name" value="RNA_pol_sigma_r2"/>
</dbReference>
<evidence type="ECO:0000256" key="5">
    <source>
        <dbReference type="ARBA" id="ARBA00023163"/>
    </source>
</evidence>
<evidence type="ECO:0000256" key="3">
    <source>
        <dbReference type="ARBA" id="ARBA00023082"/>
    </source>
</evidence>
<dbReference type="InterPro" id="IPR007627">
    <property type="entry name" value="RNA_pol_sigma70_r2"/>
</dbReference>
<evidence type="ECO:0000256" key="2">
    <source>
        <dbReference type="ARBA" id="ARBA00023015"/>
    </source>
</evidence>
<proteinExistence type="inferred from homology"/>
<dbReference type="Proteomes" id="UP001623041">
    <property type="component" value="Unassembled WGS sequence"/>
</dbReference>
<dbReference type="Pfam" id="PF04542">
    <property type="entry name" value="Sigma70_r2"/>
    <property type="match status" value="1"/>
</dbReference>
<dbReference type="RefSeq" id="WP_406581655.1">
    <property type="nucleotide sequence ID" value="NZ_JBJHQH010000012.1"/>
</dbReference>
<dbReference type="Pfam" id="PF08281">
    <property type="entry name" value="Sigma70_r4_2"/>
    <property type="match status" value="1"/>
</dbReference>
<evidence type="ECO:0000313" key="8">
    <source>
        <dbReference type="EMBL" id="MFK9093106.1"/>
    </source>
</evidence>
<dbReference type="Gene3D" id="1.10.10.10">
    <property type="entry name" value="Winged helix-like DNA-binding domain superfamily/Winged helix DNA-binding domain"/>
    <property type="match status" value="1"/>
</dbReference>
<keyword evidence="9" id="KW-1185">Reference proteome</keyword>
<evidence type="ECO:0000256" key="4">
    <source>
        <dbReference type="ARBA" id="ARBA00023125"/>
    </source>
</evidence>
<name>A0ABW8RHZ8_9BACI</name>
<keyword evidence="2" id="KW-0805">Transcription regulation</keyword>
<feature type="domain" description="RNA polymerase sigma-70 region 2" evidence="6">
    <location>
        <begin position="7"/>
        <end position="69"/>
    </location>
</feature>
<keyword evidence="3" id="KW-0731">Sigma factor</keyword>
<dbReference type="PANTHER" id="PTHR43133:SF8">
    <property type="entry name" value="RNA POLYMERASE SIGMA FACTOR HI_1459-RELATED"/>
    <property type="match status" value="1"/>
</dbReference>
<dbReference type="InterPro" id="IPR013249">
    <property type="entry name" value="RNA_pol_sigma70_r4_t2"/>
</dbReference>
<dbReference type="InterPro" id="IPR039425">
    <property type="entry name" value="RNA_pol_sigma-70-like"/>
</dbReference>
<dbReference type="SUPFAM" id="SSF88659">
    <property type="entry name" value="Sigma3 and sigma4 domains of RNA polymerase sigma factors"/>
    <property type="match status" value="1"/>
</dbReference>
<accession>A0ABW8RHZ8</accession>
<evidence type="ECO:0000259" key="6">
    <source>
        <dbReference type="Pfam" id="PF04542"/>
    </source>
</evidence>
<keyword evidence="5" id="KW-0804">Transcription</keyword>
<dbReference type="SUPFAM" id="SSF88946">
    <property type="entry name" value="Sigma2 domain of RNA polymerase sigma factors"/>
    <property type="match status" value="1"/>
</dbReference>